<keyword evidence="4" id="KW-1185">Reference proteome</keyword>
<dbReference type="GO" id="GO:0005737">
    <property type="term" value="C:cytoplasm"/>
    <property type="evidence" value="ECO:0007669"/>
    <property type="project" value="TreeGrafter"/>
</dbReference>
<dbReference type="PANTHER" id="PTHR13847:SF213">
    <property type="entry name" value="DEPENDENT OXIDOREDUCTASE, PUTATIVE-RELATED"/>
    <property type="match status" value="1"/>
</dbReference>
<feature type="domain" description="FAD dependent oxidoreductase" evidence="2">
    <location>
        <begin position="65"/>
        <end position="326"/>
    </location>
</feature>
<evidence type="ECO:0000256" key="1">
    <source>
        <dbReference type="SAM" id="MobiDB-lite"/>
    </source>
</evidence>
<feature type="compositionally biased region" description="Polar residues" evidence="1">
    <location>
        <begin position="334"/>
        <end position="344"/>
    </location>
</feature>
<dbReference type="AlphaFoldDB" id="A0A4S8MFN1"/>
<dbReference type="EMBL" id="ML179092">
    <property type="protein sequence ID" value="THV01232.1"/>
    <property type="molecule type" value="Genomic_DNA"/>
</dbReference>
<reference evidence="3 4" key="1">
    <citation type="journal article" date="2019" name="Nat. Ecol. Evol.">
        <title>Megaphylogeny resolves global patterns of mushroom evolution.</title>
        <authorList>
            <person name="Varga T."/>
            <person name="Krizsan K."/>
            <person name="Foldi C."/>
            <person name="Dima B."/>
            <person name="Sanchez-Garcia M."/>
            <person name="Sanchez-Ramirez S."/>
            <person name="Szollosi G.J."/>
            <person name="Szarkandi J.G."/>
            <person name="Papp V."/>
            <person name="Albert L."/>
            <person name="Andreopoulos W."/>
            <person name="Angelini C."/>
            <person name="Antonin V."/>
            <person name="Barry K.W."/>
            <person name="Bougher N.L."/>
            <person name="Buchanan P."/>
            <person name="Buyck B."/>
            <person name="Bense V."/>
            <person name="Catcheside P."/>
            <person name="Chovatia M."/>
            <person name="Cooper J."/>
            <person name="Damon W."/>
            <person name="Desjardin D."/>
            <person name="Finy P."/>
            <person name="Geml J."/>
            <person name="Haridas S."/>
            <person name="Hughes K."/>
            <person name="Justo A."/>
            <person name="Karasinski D."/>
            <person name="Kautmanova I."/>
            <person name="Kiss B."/>
            <person name="Kocsube S."/>
            <person name="Kotiranta H."/>
            <person name="LaButti K.M."/>
            <person name="Lechner B.E."/>
            <person name="Liimatainen K."/>
            <person name="Lipzen A."/>
            <person name="Lukacs Z."/>
            <person name="Mihaltcheva S."/>
            <person name="Morgado L.N."/>
            <person name="Niskanen T."/>
            <person name="Noordeloos M.E."/>
            <person name="Ohm R.A."/>
            <person name="Ortiz-Santana B."/>
            <person name="Ovrebo C."/>
            <person name="Racz N."/>
            <person name="Riley R."/>
            <person name="Savchenko A."/>
            <person name="Shiryaev A."/>
            <person name="Soop K."/>
            <person name="Spirin V."/>
            <person name="Szebenyi C."/>
            <person name="Tomsovsky M."/>
            <person name="Tulloss R.E."/>
            <person name="Uehling J."/>
            <person name="Grigoriev I.V."/>
            <person name="Vagvolgyi C."/>
            <person name="Papp T."/>
            <person name="Martin F.M."/>
            <person name="Miettinen O."/>
            <person name="Hibbett D.S."/>
            <person name="Nagy L.G."/>
        </authorList>
    </citation>
    <scope>NUCLEOTIDE SEQUENCE [LARGE SCALE GENOMIC DNA]</scope>
    <source>
        <strain evidence="3 4">CBS 962.96</strain>
    </source>
</reference>
<organism evidence="3 4">
    <name type="scientific">Dendrothele bispora (strain CBS 962.96)</name>
    <dbReference type="NCBI Taxonomy" id="1314807"/>
    <lineage>
        <taxon>Eukaryota</taxon>
        <taxon>Fungi</taxon>
        <taxon>Dikarya</taxon>
        <taxon>Basidiomycota</taxon>
        <taxon>Agaricomycotina</taxon>
        <taxon>Agaricomycetes</taxon>
        <taxon>Agaricomycetidae</taxon>
        <taxon>Agaricales</taxon>
        <taxon>Agaricales incertae sedis</taxon>
        <taxon>Dendrothele</taxon>
    </lineage>
</organism>
<evidence type="ECO:0000313" key="3">
    <source>
        <dbReference type="EMBL" id="THV01232.1"/>
    </source>
</evidence>
<feature type="region of interest" description="Disordered" evidence="1">
    <location>
        <begin position="321"/>
        <end position="344"/>
    </location>
</feature>
<proteinExistence type="predicted"/>
<evidence type="ECO:0000313" key="4">
    <source>
        <dbReference type="Proteomes" id="UP000297245"/>
    </source>
</evidence>
<name>A0A4S8MFN1_DENBC</name>
<feature type="compositionally biased region" description="Low complexity" evidence="1">
    <location>
        <begin position="368"/>
        <end position="389"/>
    </location>
</feature>
<dbReference type="OrthoDB" id="429143at2759"/>
<dbReference type="InterPro" id="IPR006076">
    <property type="entry name" value="FAD-dep_OxRdtase"/>
</dbReference>
<dbReference type="PANTHER" id="PTHR13847">
    <property type="entry name" value="SARCOSINE DEHYDROGENASE-RELATED"/>
    <property type="match status" value="1"/>
</dbReference>
<sequence>MGSILSQIRLTAETLLAIAAAYRRLSKRIAASPGIPIPNPSTPYWTIPASDIAKHNHDEFPEYADVVVIGSGIAGTSFTRTLLDEYYADKQFGNRDGKEPLKVVMLDARDACYGATGRNGGHVSPILYPEYPTLKKKLGVEEAKTIIRFRRAHIEEYLKVSKEEGLDVDSQIRRVQTYDVFFDKGLLDEMKERLAVYLEEIPEEKDKWTVLEDRKLLQDLQFHDGVVGVISTTAGAIHPYRLVTGTLERLLSAYHESFYLFTNTPCLSIDLASSGTDYTVTTPRGSIRAPHVVHATNAWASHLIKPMRRKIFPLRGVMTAQRPGTNLGKPPTDHTFNQNGESESWRGQRSFVFYPGPSGNFDYLTQMPAPSSSSSNEPPSSSSSSKYPTPSAELMFGGGFSHGGLLDSNLASIGNVDDSTWDVGLEAYLSGALASGSNGGYFGRHWGREGRPEDNGSFWVDLMRNEELGEGRVIKAWSGIIGISADRLPWVGRLSEKIAGRKEPKVSSVTRSTERRTWTAPRSRTRAAVLEEEDTDETTLAEDCSSQCEKFFSEHPSNSSLAAPGEWIVAGFTGEGMTHAWLSGKALAYMMLNKEYSEQFFLPDSFRVTEKRWKKARPEM</sequence>
<dbReference type="Gene3D" id="3.50.50.60">
    <property type="entry name" value="FAD/NAD(P)-binding domain"/>
    <property type="match status" value="1"/>
</dbReference>
<dbReference type="InterPro" id="IPR036188">
    <property type="entry name" value="FAD/NAD-bd_sf"/>
</dbReference>
<dbReference type="SUPFAM" id="SSF51905">
    <property type="entry name" value="FAD/NAD(P)-binding domain"/>
    <property type="match status" value="1"/>
</dbReference>
<accession>A0A4S8MFN1</accession>
<dbReference type="Pfam" id="PF01266">
    <property type="entry name" value="DAO"/>
    <property type="match status" value="1"/>
</dbReference>
<protein>
    <submittedName>
        <fullName evidence="3">FAD dependent oxidoreductase</fullName>
    </submittedName>
</protein>
<gene>
    <name evidence="3" type="ORF">K435DRAFT_853946</name>
</gene>
<evidence type="ECO:0000259" key="2">
    <source>
        <dbReference type="Pfam" id="PF01266"/>
    </source>
</evidence>
<dbReference type="Proteomes" id="UP000297245">
    <property type="component" value="Unassembled WGS sequence"/>
</dbReference>
<dbReference type="Gene3D" id="3.30.9.10">
    <property type="entry name" value="D-Amino Acid Oxidase, subunit A, domain 2"/>
    <property type="match status" value="1"/>
</dbReference>
<feature type="region of interest" description="Disordered" evidence="1">
    <location>
        <begin position="364"/>
        <end position="389"/>
    </location>
</feature>